<dbReference type="NCBIfam" id="TIGR02799">
    <property type="entry name" value="thio_ybgC"/>
    <property type="match status" value="1"/>
</dbReference>
<proteinExistence type="inferred from homology"/>
<dbReference type="GO" id="GO:0047617">
    <property type="term" value="F:fatty acyl-CoA hydrolase activity"/>
    <property type="evidence" value="ECO:0007669"/>
    <property type="project" value="TreeGrafter"/>
</dbReference>
<keyword evidence="2" id="KW-0378">Hydrolase</keyword>
<dbReference type="EMBL" id="LJYW01000001">
    <property type="protein sequence ID" value="KPL52165.1"/>
    <property type="molecule type" value="Genomic_DNA"/>
</dbReference>
<feature type="domain" description="Thioesterase" evidence="3">
    <location>
        <begin position="33"/>
        <end position="119"/>
    </location>
</feature>
<comment type="caution">
    <text evidence="4">The sequence shown here is derived from an EMBL/GenBank/DDBJ whole genome shotgun (WGS) entry which is preliminary data.</text>
</comment>
<dbReference type="CDD" id="cd00586">
    <property type="entry name" value="4HBT"/>
    <property type="match status" value="1"/>
</dbReference>
<evidence type="ECO:0000256" key="1">
    <source>
        <dbReference type="ARBA" id="ARBA00005953"/>
    </source>
</evidence>
<protein>
    <recommendedName>
        <fullName evidence="3">Thioesterase domain-containing protein</fullName>
    </recommendedName>
</protein>
<dbReference type="InterPro" id="IPR029069">
    <property type="entry name" value="HotDog_dom_sf"/>
</dbReference>
<dbReference type="Gene3D" id="3.10.129.10">
    <property type="entry name" value="Hotdog Thioesterase"/>
    <property type="match status" value="1"/>
</dbReference>
<keyword evidence="5" id="KW-1185">Reference proteome</keyword>
<reference evidence="4 5" key="1">
    <citation type="submission" date="2015-09" db="EMBL/GenBank/DDBJ databases">
        <authorList>
            <person name="Jackson K.R."/>
            <person name="Lunt B.L."/>
            <person name="Fisher J.N.B."/>
            <person name="Gardner A.V."/>
            <person name="Bailey M.E."/>
            <person name="Deus L.M."/>
            <person name="Earl A.S."/>
            <person name="Gibby P.D."/>
            <person name="Hartmann K.A."/>
            <person name="Liu J.E."/>
            <person name="Manci A.M."/>
            <person name="Nielsen D.A."/>
            <person name="Solomon M.B."/>
            <person name="Breakwell D.P."/>
            <person name="Burnett S.H."/>
            <person name="Grose J.H."/>
        </authorList>
    </citation>
    <scope>NUCLEOTIDE SEQUENCE [LARGE SCALE GENOMIC DNA]</scope>
    <source>
        <strain evidence="4 5">16</strain>
    </source>
</reference>
<gene>
    <name evidence="4" type="ORF">ABB55_07935</name>
</gene>
<dbReference type="RefSeq" id="WP_054358328.1">
    <property type="nucleotide sequence ID" value="NZ_LJYW01000001.1"/>
</dbReference>
<dbReference type="NCBIfam" id="TIGR00051">
    <property type="entry name" value="YbgC/FadM family acyl-CoA thioesterase"/>
    <property type="match status" value="1"/>
</dbReference>
<dbReference type="InterPro" id="IPR008272">
    <property type="entry name" value="HB-CoA_thioesterase_AS"/>
</dbReference>
<evidence type="ECO:0000256" key="2">
    <source>
        <dbReference type="ARBA" id="ARBA00022801"/>
    </source>
</evidence>
<comment type="similarity">
    <text evidence="1">Belongs to the 4-hydroxybenzoyl-CoA thioesterase family.</text>
</comment>
<dbReference type="PANTHER" id="PTHR31793">
    <property type="entry name" value="4-HYDROXYBENZOYL-COA THIOESTERASE FAMILY MEMBER"/>
    <property type="match status" value="1"/>
</dbReference>
<evidence type="ECO:0000313" key="5">
    <source>
        <dbReference type="Proteomes" id="UP000048984"/>
    </source>
</evidence>
<dbReference type="Proteomes" id="UP000048984">
    <property type="component" value="Unassembled WGS sequence"/>
</dbReference>
<dbReference type="PROSITE" id="PS01328">
    <property type="entry name" value="4HBCOA_THIOESTERASE"/>
    <property type="match status" value="1"/>
</dbReference>
<dbReference type="InterPro" id="IPR014166">
    <property type="entry name" value="Tol-Pal_acyl-CoA_thioesterase"/>
</dbReference>
<organism evidence="4 5">
    <name type="scientific">Prosthecodimorpha hirschii</name>
    <dbReference type="NCBI Taxonomy" id="665126"/>
    <lineage>
        <taxon>Bacteria</taxon>
        <taxon>Pseudomonadati</taxon>
        <taxon>Pseudomonadota</taxon>
        <taxon>Alphaproteobacteria</taxon>
        <taxon>Hyphomicrobiales</taxon>
        <taxon>Ancalomicrobiaceae</taxon>
        <taxon>Prosthecodimorpha</taxon>
    </lineage>
</organism>
<dbReference type="AlphaFoldDB" id="A0A0P6W4D6"/>
<reference evidence="4 5" key="2">
    <citation type="submission" date="2015-10" db="EMBL/GenBank/DDBJ databases">
        <title>Draft Genome Sequence of Prosthecomicrobium hirschii ATCC 27832.</title>
        <authorList>
            <person name="Daniel J."/>
            <person name="Givan S.A."/>
            <person name="Brun Y.V."/>
            <person name="Brown P.J."/>
        </authorList>
    </citation>
    <scope>NUCLEOTIDE SEQUENCE [LARGE SCALE GENOMIC DNA]</scope>
    <source>
        <strain evidence="4 5">16</strain>
    </source>
</reference>
<accession>A0A0P6W4D6</accession>
<dbReference type="InterPro" id="IPR006683">
    <property type="entry name" value="Thioestr_dom"/>
</dbReference>
<dbReference type="InterPro" id="IPR006684">
    <property type="entry name" value="YbgC/YbaW"/>
</dbReference>
<dbReference type="STRING" id="665126.ABB55_07935"/>
<dbReference type="FunFam" id="3.10.129.10:FF:000004">
    <property type="entry name" value="Tol-pal system-associated acyl-CoA thioesterase"/>
    <property type="match status" value="1"/>
</dbReference>
<dbReference type="InterPro" id="IPR050563">
    <property type="entry name" value="4-hydroxybenzoyl-CoA_TE"/>
</dbReference>
<evidence type="ECO:0000259" key="3">
    <source>
        <dbReference type="Pfam" id="PF03061"/>
    </source>
</evidence>
<dbReference type="PIRSF" id="PIRSF003230">
    <property type="entry name" value="YbgC"/>
    <property type="match status" value="1"/>
</dbReference>
<evidence type="ECO:0000313" key="4">
    <source>
        <dbReference type="EMBL" id="KPL52165.1"/>
    </source>
</evidence>
<dbReference type="Pfam" id="PF03061">
    <property type="entry name" value="4HBT"/>
    <property type="match status" value="1"/>
</dbReference>
<name>A0A0P6W4D6_9HYPH</name>
<dbReference type="PANTHER" id="PTHR31793:SF37">
    <property type="entry name" value="ACYL-COA THIOESTER HYDROLASE YBGC"/>
    <property type="match status" value="1"/>
</dbReference>
<dbReference type="SUPFAM" id="SSF54637">
    <property type="entry name" value="Thioesterase/thiol ester dehydrase-isomerase"/>
    <property type="match status" value="1"/>
</dbReference>
<sequence length="154" mass="16701">MSAGHPDHALAGRIEQGIHRLDLRIYWEDTDAGGIVYHAGYVRFMERGRTDFLRLAGIRQSELAAGPDGILFAVRHMELDFLKPARLDDLLQVTTAVEEIAGARLVMRQAVHRGGETLVAARVTVAAISPEGRPRRIPMPIRAALGSGTAAAAD</sequence>